<sequence>MRSLRSMCGVSRKDRYRNSDVSERYGLKEDVGARVERGGYGYLLFSFSLYRGMWQYPWRQHIQADSRKVSRCFAVAQAHPCDHDCAHTLAHTPIGQAMMECCSFALWILRDIRVCIC</sequence>
<protein>
    <submittedName>
        <fullName evidence="1">Uncharacterized protein</fullName>
    </submittedName>
</protein>
<dbReference type="EMBL" id="BGZK01001225">
    <property type="protein sequence ID" value="GBP74842.1"/>
    <property type="molecule type" value="Genomic_DNA"/>
</dbReference>
<dbReference type="Proteomes" id="UP000299102">
    <property type="component" value="Unassembled WGS sequence"/>
</dbReference>
<dbReference type="OrthoDB" id="1293503at2759"/>
<evidence type="ECO:0000313" key="1">
    <source>
        <dbReference type="EMBL" id="GBP74842.1"/>
    </source>
</evidence>
<reference evidence="1 2" key="1">
    <citation type="journal article" date="2019" name="Commun. Biol.">
        <title>The bagworm genome reveals a unique fibroin gene that provides high tensile strength.</title>
        <authorList>
            <person name="Kono N."/>
            <person name="Nakamura H."/>
            <person name="Ohtoshi R."/>
            <person name="Tomita M."/>
            <person name="Numata K."/>
            <person name="Arakawa K."/>
        </authorList>
    </citation>
    <scope>NUCLEOTIDE SEQUENCE [LARGE SCALE GENOMIC DNA]</scope>
</reference>
<name>A0A4C1YJ53_EUMVA</name>
<comment type="caution">
    <text evidence="1">The sequence shown here is derived from an EMBL/GenBank/DDBJ whole genome shotgun (WGS) entry which is preliminary data.</text>
</comment>
<proteinExistence type="predicted"/>
<gene>
    <name evidence="1" type="ORF">EVAR_55340_1</name>
</gene>
<organism evidence="1 2">
    <name type="scientific">Eumeta variegata</name>
    <name type="common">Bagworm moth</name>
    <name type="synonym">Eumeta japonica</name>
    <dbReference type="NCBI Taxonomy" id="151549"/>
    <lineage>
        <taxon>Eukaryota</taxon>
        <taxon>Metazoa</taxon>
        <taxon>Ecdysozoa</taxon>
        <taxon>Arthropoda</taxon>
        <taxon>Hexapoda</taxon>
        <taxon>Insecta</taxon>
        <taxon>Pterygota</taxon>
        <taxon>Neoptera</taxon>
        <taxon>Endopterygota</taxon>
        <taxon>Lepidoptera</taxon>
        <taxon>Glossata</taxon>
        <taxon>Ditrysia</taxon>
        <taxon>Tineoidea</taxon>
        <taxon>Psychidae</taxon>
        <taxon>Oiketicinae</taxon>
        <taxon>Eumeta</taxon>
    </lineage>
</organism>
<dbReference type="AlphaFoldDB" id="A0A4C1YJ53"/>
<keyword evidence="2" id="KW-1185">Reference proteome</keyword>
<evidence type="ECO:0000313" key="2">
    <source>
        <dbReference type="Proteomes" id="UP000299102"/>
    </source>
</evidence>
<accession>A0A4C1YJ53</accession>